<dbReference type="EMBL" id="CP072788">
    <property type="protein sequence ID" value="QTR04554.1"/>
    <property type="molecule type" value="Genomic_DNA"/>
</dbReference>
<keyword evidence="2" id="KW-0442">Lipid degradation</keyword>
<proteinExistence type="predicted"/>
<protein>
    <submittedName>
        <fullName evidence="5">Dienelactone hydrolase</fullName>
    </submittedName>
    <submittedName>
        <fullName evidence="6">Lipase</fullName>
    </submittedName>
</protein>
<organism evidence="6 7">
    <name type="scientific">Saccharothrix algeriensis</name>
    <dbReference type="NCBI Taxonomy" id="173560"/>
    <lineage>
        <taxon>Bacteria</taxon>
        <taxon>Bacillati</taxon>
        <taxon>Actinomycetota</taxon>
        <taxon>Actinomycetes</taxon>
        <taxon>Pseudonocardiales</taxon>
        <taxon>Pseudonocardiaceae</taxon>
        <taxon>Saccharothrix</taxon>
    </lineage>
</organism>
<dbReference type="InterPro" id="IPR029058">
    <property type="entry name" value="AB_hydrolase_fold"/>
</dbReference>
<feature type="chain" id="PRO_5035864221" evidence="4">
    <location>
        <begin position="38"/>
        <end position="427"/>
    </location>
</feature>
<evidence type="ECO:0000256" key="4">
    <source>
        <dbReference type="SAM" id="SignalP"/>
    </source>
</evidence>
<evidence type="ECO:0000313" key="6">
    <source>
        <dbReference type="EMBL" id="QTR04554.1"/>
    </source>
</evidence>
<keyword evidence="3" id="KW-0443">Lipid metabolism</keyword>
<dbReference type="GO" id="GO:0003847">
    <property type="term" value="F:1-alkyl-2-acetylglycerophosphocholine esterase activity"/>
    <property type="evidence" value="ECO:0007669"/>
    <property type="project" value="TreeGrafter"/>
</dbReference>
<dbReference type="AlphaFoldDB" id="A0A8T8I3H8"/>
<evidence type="ECO:0000256" key="2">
    <source>
        <dbReference type="ARBA" id="ARBA00022963"/>
    </source>
</evidence>
<keyword evidence="4" id="KW-0732">Signal</keyword>
<sequence length="427" mass="46083">MSLVDERVPAPVAGLAVTALLASVLSASVLPGAPAHAAPARTAPQAAGVPIALPPPTGRHPIGTADLHLVAAHQDPWRPSEKRELMVTVTYPAQRGGERAPWLPPGVADVFDRIDPSLPPGAVDWAGARRHARTSAPVDRSRGGWPVVLFSHGFGTQREFGSVLADDLAAHGYVVVSVSHTHEAGAVEFPGGRVVTRSVGSDPAALRTALDARVADSRFVLDVLARLDRGENPDAERDPLPRGLAGSLDLSAVGMFGHSYGGFTAGETMYHDRRVDAGINLDGGMAAGDGNDPGKIVQHGVDGPFLLVGSDIVDPATGRVHEHSHLDTELDPTWNRFWANQRAWKRDLHFDGAAHNSFTDLQAVVPQLSHLLTPEQREQMIGDIDPRRSLRAQRDYVAAFFDLHLKHRDRHLFRHDNPRHPDTRFIT</sequence>
<reference evidence="6" key="2">
    <citation type="submission" date="2021-04" db="EMBL/GenBank/DDBJ databases">
        <title>Saccharothrix algeriensis WGS.</title>
        <authorList>
            <person name="Stuskova K."/>
            <person name="Hakalova E."/>
            <person name="Tebbal A.B."/>
            <person name="Eichmeier A."/>
        </authorList>
    </citation>
    <scope>NUCLEOTIDE SEQUENCE</scope>
    <source>
        <strain evidence="6">NRRL B-24137</strain>
    </source>
</reference>
<dbReference type="EMBL" id="JAFBCL010000001">
    <property type="protein sequence ID" value="MBM7810426.1"/>
    <property type="molecule type" value="Genomic_DNA"/>
</dbReference>
<dbReference type="Proteomes" id="UP001195724">
    <property type="component" value="Unassembled WGS sequence"/>
</dbReference>
<name>A0A8T8I3H8_9PSEU</name>
<dbReference type="Proteomes" id="UP000671828">
    <property type="component" value="Chromosome"/>
</dbReference>
<gene>
    <name evidence="6" type="ORF">J7S33_06725</name>
    <name evidence="5" type="ORF">JOE68_001291</name>
</gene>
<dbReference type="GO" id="GO:0016042">
    <property type="term" value="P:lipid catabolic process"/>
    <property type="evidence" value="ECO:0007669"/>
    <property type="project" value="UniProtKB-KW"/>
</dbReference>
<keyword evidence="1 5" id="KW-0378">Hydrolase</keyword>
<dbReference type="RefSeq" id="WP_204841398.1">
    <property type="nucleotide sequence ID" value="NZ_JAFBCL010000001.1"/>
</dbReference>
<dbReference type="PANTHER" id="PTHR10272">
    <property type="entry name" value="PLATELET-ACTIVATING FACTOR ACETYLHYDROLASE"/>
    <property type="match status" value="1"/>
</dbReference>
<dbReference type="Pfam" id="PF03403">
    <property type="entry name" value="PAF-AH_p_II"/>
    <property type="match status" value="2"/>
</dbReference>
<evidence type="ECO:0000313" key="7">
    <source>
        <dbReference type="Proteomes" id="UP000671828"/>
    </source>
</evidence>
<reference evidence="5 8" key="1">
    <citation type="submission" date="2021-01" db="EMBL/GenBank/DDBJ databases">
        <title>Sequencing the genomes of 1000 actinobacteria strains.</title>
        <authorList>
            <person name="Klenk H.-P."/>
        </authorList>
    </citation>
    <scope>NUCLEOTIDE SEQUENCE [LARGE SCALE GENOMIC DNA]</scope>
    <source>
        <strain evidence="5 8">DSM 44581</strain>
    </source>
</reference>
<feature type="signal peptide" evidence="4">
    <location>
        <begin position="1"/>
        <end position="37"/>
    </location>
</feature>
<evidence type="ECO:0000313" key="5">
    <source>
        <dbReference type="EMBL" id="MBM7810426.1"/>
    </source>
</evidence>
<evidence type="ECO:0000256" key="3">
    <source>
        <dbReference type="ARBA" id="ARBA00023098"/>
    </source>
</evidence>
<keyword evidence="8" id="KW-1185">Reference proteome</keyword>
<dbReference type="PANTHER" id="PTHR10272:SF0">
    <property type="entry name" value="PLATELET-ACTIVATING FACTOR ACETYLHYDROLASE"/>
    <property type="match status" value="1"/>
</dbReference>
<accession>A0A8T8I3H8</accession>
<dbReference type="SUPFAM" id="SSF53474">
    <property type="entry name" value="alpha/beta-Hydrolases"/>
    <property type="match status" value="1"/>
</dbReference>
<dbReference type="Gene3D" id="3.40.50.1820">
    <property type="entry name" value="alpha/beta hydrolase"/>
    <property type="match status" value="1"/>
</dbReference>
<evidence type="ECO:0000313" key="8">
    <source>
        <dbReference type="Proteomes" id="UP001195724"/>
    </source>
</evidence>
<evidence type="ECO:0000256" key="1">
    <source>
        <dbReference type="ARBA" id="ARBA00022801"/>
    </source>
</evidence>